<dbReference type="SUPFAM" id="SSF57903">
    <property type="entry name" value="FYVE/PHD zinc finger"/>
    <property type="match status" value="1"/>
</dbReference>
<dbReference type="CDD" id="cd20901">
    <property type="entry name" value="CC_AF10"/>
    <property type="match status" value="1"/>
</dbReference>
<evidence type="ECO:0000256" key="6">
    <source>
        <dbReference type="ARBA" id="ARBA00022833"/>
    </source>
</evidence>
<keyword evidence="9" id="KW-0175">Coiled coil</keyword>
<evidence type="ECO:0000256" key="8">
    <source>
        <dbReference type="PROSITE-ProRule" id="PRU00146"/>
    </source>
</evidence>
<feature type="compositionally biased region" description="Polar residues" evidence="10">
    <location>
        <begin position="656"/>
        <end position="671"/>
    </location>
</feature>
<dbReference type="SMART" id="SM00249">
    <property type="entry name" value="PHD"/>
    <property type="match status" value="2"/>
</dbReference>
<accession>T1KYH9</accession>
<keyword evidence="6" id="KW-0862">Zinc</keyword>
<keyword evidence="3" id="KW-0479">Metal-binding</keyword>
<feature type="domain" description="PHD-type" evidence="11">
    <location>
        <begin position="5"/>
        <end position="57"/>
    </location>
</feature>
<dbReference type="Gene3D" id="3.30.40.10">
    <property type="entry name" value="Zinc/RING finger domain, C3HC4 (zinc finger)"/>
    <property type="match status" value="2"/>
</dbReference>
<feature type="compositionally biased region" description="Polar residues" evidence="10">
    <location>
        <begin position="216"/>
        <end position="226"/>
    </location>
</feature>
<evidence type="ECO:0000259" key="11">
    <source>
        <dbReference type="PROSITE" id="PS50016"/>
    </source>
</evidence>
<dbReference type="GO" id="GO:0008270">
    <property type="term" value="F:zinc ion binding"/>
    <property type="evidence" value="ECO:0007669"/>
    <property type="project" value="UniProtKB-KW"/>
</dbReference>
<feature type="domain" description="PHD-type" evidence="12">
    <location>
        <begin position="62"/>
        <end position="181"/>
    </location>
</feature>
<dbReference type="FunFam" id="3.30.40.10:FF:000053">
    <property type="entry name" value="protein AF-10 isoform X2"/>
    <property type="match status" value="1"/>
</dbReference>
<dbReference type="InterPro" id="IPR049773">
    <property type="entry name" value="AF10-like_CC"/>
</dbReference>
<dbReference type="PANTHER" id="PTHR13793:SF164">
    <property type="entry name" value="ALHAMBRA, ISOFORM P"/>
    <property type="match status" value="1"/>
</dbReference>
<feature type="compositionally biased region" description="Polar residues" evidence="10">
    <location>
        <begin position="491"/>
        <end position="509"/>
    </location>
</feature>
<keyword evidence="14" id="KW-1185">Reference proteome</keyword>
<feature type="compositionally biased region" description="Basic and acidic residues" evidence="10">
    <location>
        <begin position="415"/>
        <end position="435"/>
    </location>
</feature>
<dbReference type="CDD" id="cd15574">
    <property type="entry name" value="PHD_AF10_AF17"/>
    <property type="match status" value="1"/>
</dbReference>
<dbReference type="GO" id="GO:0042393">
    <property type="term" value="F:histone binding"/>
    <property type="evidence" value="ECO:0007669"/>
    <property type="project" value="UniProtKB-ARBA"/>
</dbReference>
<dbReference type="HOGENOM" id="CLU_001498_0_0_1"/>
<comment type="subcellular location">
    <subcellularLocation>
        <location evidence="1">Nucleus</location>
    </subcellularLocation>
</comment>
<evidence type="ECO:0000256" key="3">
    <source>
        <dbReference type="ARBA" id="ARBA00022723"/>
    </source>
</evidence>
<dbReference type="InterPro" id="IPR011011">
    <property type="entry name" value="Znf_FYVE_PHD"/>
</dbReference>
<dbReference type="EMBL" id="CAEY01000713">
    <property type="status" value="NOT_ANNOTATED_CDS"/>
    <property type="molecule type" value="Genomic_DNA"/>
</dbReference>
<feature type="region of interest" description="Disordered" evidence="10">
    <location>
        <begin position="257"/>
        <end position="509"/>
    </location>
</feature>
<evidence type="ECO:0000259" key="12">
    <source>
        <dbReference type="PROSITE" id="PS51805"/>
    </source>
</evidence>
<feature type="compositionally biased region" description="Low complexity" evidence="10">
    <location>
        <begin position="459"/>
        <end position="490"/>
    </location>
</feature>
<dbReference type="InterPro" id="IPR034732">
    <property type="entry name" value="EPHD"/>
</dbReference>
<dbReference type="PANTHER" id="PTHR13793">
    <property type="entry name" value="PHD FINGER PROTEINS"/>
    <property type="match status" value="1"/>
</dbReference>
<evidence type="ECO:0000256" key="5">
    <source>
        <dbReference type="ARBA" id="ARBA00022771"/>
    </source>
</evidence>
<feature type="region of interest" description="Disordered" evidence="10">
    <location>
        <begin position="195"/>
        <end position="245"/>
    </location>
</feature>
<dbReference type="GO" id="GO:0031491">
    <property type="term" value="F:nucleosome binding"/>
    <property type="evidence" value="ECO:0007669"/>
    <property type="project" value="TreeGrafter"/>
</dbReference>
<dbReference type="Pfam" id="PF13831">
    <property type="entry name" value="PHD_2"/>
    <property type="match status" value="1"/>
</dbReference>
<dbReference type="GO" id="GO:0005634">
    <property type="term" value="C:nucleus"/>
    <property type="evidence" value="ECO:0007669"/>
    <property type="project" value="UniProtKB-SubCell"/>
</dbReference>
<keyword evidence="4" id="KW-0677">Repeat</keyword>
<dbReference type="AlphaFoldDB" id="T1KYH9"/>
<dbReference type="Pfam" id="PF13832">
    <property type="entry name" value="zf-HC5HC2H_2"/>
    <property type="match status" value="1"/>
</dbReference>
<dbReference type="PROSITE" id="PS51805">
    <property type="entry name" value="EPHD"/>
    <property type="match status" value="1"/>
</dbReference>
<feature type="compositionally biased region" description="Polar residues" evidence="10">
    <location>
        <begin position="684"/>
        <end position="698"/>
    </location>
</feature>
<dbReference type="PROSITE" id="PS50016">
    <property type="entry name" value="ZF_PHD_2"/>
    <property type="match status" value="1"/>
</dbReference>
<dbReference type="STRING" id="32264.T1KYH9"/>
<feature type="compositionally biased region" description="Low complexity" evidence="10">
    <location>
        <begin position="631"/>
        <end position="648"/>
    </location>
</feature>
<feature type="compositionally biased region" description="Low complexity" evidence="10">
    <location>
        <begin position="261"/>
        <end position="278"/>
    </location>
</feature>
<evidence type="ECO:0000256" key="1">
    <source>
        <dbReference type="ARBA" id="ARBA00004123"/>
    </source>
</evidence>
<dbReference type="Proteomes" id="UP000015104">
    <property type="component" value="Unassembled WGS sequence"/>
</dbReference>
<evidence type="ECO:0000256" key="2">
    <source>
        <dbReference type="ARBA" id="ARBA00022553"/>
    </source>
</evidence>
<feature type="compositionally biased region" description="Acidic residues" evidence="10">
    <location>
        <begin position="366"/>
        <end position="377"/>
    </location>
</feature>
<dbReference type="FunFam" id="3.30.40.10:FF:000042">
    <property type="entry name" value="protein AF-10 isoform X1"/>
    <property type="match status" value="1"/>
</dbReference>
<proteinExistence type="predicted"/>
<gene>
    <name evidence="13" type="primary">107368513</name>
</gene>
<dbReference type="GO" id="GO:0006357">
    <property type="term" value="P:regulation of transcription by RNA polymerase II"/>
    <property type="evidence" value="ECO:0007669"/>
    <property type="project" value="TreeGrafter"/>
</dbReference>
<feature type="compositionally biased region" description="Basic and acidic residues" evidence="10">
    <location>
        <begin position="355"/>
        <end position="365"/>
    </location>
</feature>
<sequence length="707" mass="76901">MKEMVGGCCVCSDERGWTENPLVYCDGNQCSVAVHQACYGIVQVPTGPWFCRKCESQERQARVRCELCPSKDGALKRTDNGGWAHVVCSLYIPEVRFGNVTTMEPIILALVPPDRFHKTCYICEEQGKESKASVGACMQCNKPGCKHHFHVTCAQAAGLLCEEAGNFNDNVKYCGYCTHHYHKLKKDGSNIKPIPAFKPIPVADSTPESSPDKKTQGPSGLSSINKPSLPLEISKPPKKKVAKTHNATLSTSACTGSTIVSNIPSNNPGSSNSLGSRPSVEHGSESKPKNERKKKKFVISSASSSPIHPSSPASVNNRESSLDRLPSQSPSPNPTPSFTAMYGSLTAKDSSTSSSDKKEKPKREIEDDSSTEAEEDENKPTASLPTARKMKNSASTEKKPKPNLNQKPIKTSKAAQKESRSAKKSKKEDILKENNTETEPCADSRYATSDNNLDRILTEKPATAPKVKTPTETPPTTKVTLTTEETSTKLIASSSPNDQTSQNTSLVRSPHTSALKDFALPAPPNRPKPTTMLKEPMENGPQSLEQLLERQWIAGAQMVMEQTQHFDVASLLSCLHQLRTENERLEERVRQLISRRDHLIAVNSRLSLPLNGSLGSLGGLSTHSSAISQNESANSVSSSPLSFPSSNSGANPSPLYDNNKSPRNSPASNIANGAANPESPFYQMMNSAQHQHMPNFQQPYLRGPDER</sequence>
<reference evidence="13" key="2">
    <citation type="submission" date="2015-06" db="UniProtKB">
        <authorList>
            <consortium name="EnsemblMetazoa"/>
        </authorList>
    </citation>
    <scope>IDENTIFICATION</scope>
</reference>
<feature type="region of interest" description="Disordered" evidence="10">
    <location>
        <begin position="631"/>
        <end position="707"/>
    </location>
</feature>
<evidence type="ECO:0008006" key="15">
    <source>
        <dbReference type="Google" id="ProtNLM"/>
    </source>
</evidence>
<keyword evidence="7" id="KW-0539">Nucleus</keyword>
<evidence type="ECO:0000256" key="10">
    <source>
        <dbReference type="SAM" id="MobiDB-lite"/>
    </source>
</evidence>
<evidence type="ECO:0000313" key="13">
    <source>
        <dbReference type="EnsemblMetazoa" id="tetur27g00750.1"/>
    </source>
</evidence>
<dbReference type="InterPro" id="IPR013083">
    <property type="entry name" value="Znf_RING/FYVE/PHD"/>
</dbReference>
<organism evidence="13 14">
    <name type="scientific">Tetranychus urticae</name>
    <name type="common">Two-spotted spider mite</name>
    <dbReference type="NCBI Taxonomy" id="32264"/>
    <lineage>
        <taxon>Eukaryota</taxon>
        <taxon>Metazoa</taxon>
        <taxon>Ecdysozoa</taxon>
        <taxon>Arthropoda</taxon>
        <taxon>Chelicerata</taxon>
        <taxon>Arachnida</taxon>
        <taxon>Acari</taxon>
        <taxon>Acariformes</taxon>
        <taxon>Trombidiformes</taxon>
        <taxon>Prostigmata</taxon>
        <taxon>Eleutherengona</taxon>
        <taxon>Raphignathae</taxon>
        <taxon>Tetranychoidea</taxon>
        <taxon>Tetranychidae</taxon>
        <taxon>Tetranychus</taxon>
    </lineage>
</organism>
<keyword evidence="5 8" id="KW-0863">Zinc-finger</keyword>
<dbReference type="InterPro" id="IPR001965">
    <property type="entry name" value="Znf_PHD"/>
</dbReference>
<dbReference type="InterPro" id="IPR049781">
    <property type="entry name" value="AF10/AF17_PHD"/>
</dbReference>
<dbReference type="InterPro" id="IPR050701">
    <property type="entry name" value="Histone_Mod_Regulator"/>
</dbReference>
<evidence type="ECO:0000256" key="4">
    <source>
        <dbReference type="ARBA" id="ARBA00022737"/>
    </source>
</evidence>
<name>T1KYH9_TETUR</name>
<dbReference type="OrthoDB" id="20839at2759"/>
<evidence type="ECO:0000256" key="7">
    <source>
        <dbReference type="ARBA" id="ARBA00023242"/>
    </source>
</evidence>
<dbReference type="InterPro" id="IPR019787">
    <property type="entry name" value="Znf_PHD-finger"/>
</dbReference>
<feature type="compositionally biased region" description="Low complexity" evidence="10">
    <location>
        <begin position="299"/>
        <end position="314"/>
    </location>
</feature>
<dbReference type="eggNOG" id="KOG0956">
    <property type="taxonomic scope" value="Eukaryota"/>
</dbReference>
<evidence type="ECO:0000256" key="9">
    <source>
        <dbReference type="SAM" id="Coils"/>
    </source>
</evidence>
<dbReference type="InterPro" id="IPR019786">
    <property type="entry name" value="Zinc_finger_PHD-type_CS"/>
</dbReference>
<protein>
    <recommendedName>
        <fullName evidence="15">PHD-type domain-containing protein</fullName>
    </recommendedName>
</protein>
<dbReference type="CDD" id="cd15672">
    <property type="entry name" value="ePHD_AF10_like"/>
    <property type="match status" value="1"/>
</dbReference>
<feature type="coiled-coil region" evidence="9">
    <location>
        <begin position="568"/>
        <end position="602"/>
    </location>
</feature>
<dbReference type="EnsemblMetazoa" id="tetur27g00750.1">
    <property type="protein sequence ID" value="tetur27g00750.1"/>
    <property type="gene ID" value="tetur27g00750"/>
</dbReference>
<keyword evidence="2" id="KW-0597">Phosphoprotein</keyword>
<feature type="compositionally biased region" description="Basic and acidic residues" evidence="10">
    <location>
        <begin position="279"/>
        <end position="289"/>
    </location>
</feature>
<evidence type="ECO:0000313" key="14">
    <source>
        <dbReference type="Proteomes" id="UP000015104"/>
    </source>
</evidence>
<reference evidence="14" key="1">
    <citation type="submission" date="2011-08" db="EMBL/GenBank/DDBJ databases">
        <authorList>
            <person name="Rombauts S."/>
        </authorList>
    </citation>
    <scope>NUCLEOTIDE SEQUENCE</scope>
    <source>
        <strain evidence="14">London</strain>
    </source>
</reference>
<dbReference type="PROSITE" id="PS01359">
    <property type="entry name" value="ZF_PHD_1"/>
    <property type="match status" value="1"/>
</dbReference>